<protein>
    <submittedName>
        <fullName evidence="2">Uncharacterized protein</fullName>
    </submittedName>
</protein>
<keyword evidence="1" id="KW-0812">Transmembrane</keyword>
<accession>A0A2W4SJS6</accession>
<gene>
    <name evidence="2" type="ORF">DM484_25455</name>
</gene>
<evidence type="ECO:0000313" key="3">
    <source>
        <dbReference type="Proteomes" id="UP000249396"/>
    </source>
</evidence>
<keyword evidence="1" id="KW-0472">Membrane</keyword>
<feature type="non-terminal residue" evidence="2">
    <location>
        <position position="90"/>
    </location>
</feature>
<dbReference type="Proteomes" id="UP000249396">
    <property type="component" value="Unassembled WGS sequence"/>
</dbReference>
<feature type="transmembrane region" description="Helical" evidence="1">
    <location>
        <begin position="66"/>
        <end position="88"/>
    </location>
</feature>
<reference evidence="2 3" key="1">
    <citation type="journal article" date="2018" name="Aquat. Microb. Ecol.">
        <title>Gammaproteobacterial methanotrophs dominate.</title>
        <authorList>
            <person name="Rissanen A.J."/>
            <person name="Saarenheimo J."/>
            <person name="Tiirola M."/>
            <person name="Peura S."/>
            <person name="Aalto S.L."/>
            <person name="Karvinen A."/>
            <person name="Nykanen H."/>
        </authorList>
    </citation>
    <scope>NUCLEOTIDE SEQUENCE [LARGE SCALE GENOMIC DNA]</scope>
    <source>
        <strain evidence="2">AMbin10</strain>
    </source>
</reference>
<sequence length="90" mass="10166">MKTHRILTVSILIAGSFACIVVAIFVWFKLSPDLEKMLEGSFPSLAGMLFSIPGLKDFLLKGHPEIGLFLIVFFLTTPTAFVFFKFLWPR</sequence>
<evidence type="ECO:0000256" key="1">
    <source>
        <dbReference type="SAM" id="Phobius"/>
    </source>
</evidence>
<dbReference type="PROSITE" id="PS51257">
    <property type="entry name" value="PROKAR_LIPOPROTEIN"/>
    <property type="match status" value="1"/>
</dbReference>
<organism evidence="2 3">
    <name type="scientific">Candidatus Methylumidiphilus alinenensis</name>
    <dbReference type="NCBI Taxonomy" id="2202197"/>
    <lineage>
        <taxon>Bacteria</taxon>
        <taxon>Pseudomonadati</taxon>
        <taxon>Pseudomonadota</taxon>
        <taxon>Gammaproteobacteria</taxon>
        <taxon>Methylococcales</taxon>
        <taxon>Candidatus Methylumidiphilus</taxon>
    </lineage>
</organism>
<keyword evidence="1" id="KW-1133">Transmembrane helix</keyword>
<dbReference type="EMBL" id="QJPH01000507">
    <property type="protein sequence ID" value="PZN71847.1"/>
    <property type="molecule type" value="Genomic_DNA"/>
</dbReference>
<comment type="caution">
    <text evidence="2">The sequence shown here is derived from an EMBL/GenBank/DDBJ whole genome shotgun (WGS) entry which is preliminary data.</text>
</comment>
<dbReference type="AlphaFoldDB" id="A0A2W4SJS6"/>
<name>A0A2W4SJS6_9GAMM</name>
<proteinExistence type="predicted"/>
<evidence type="ECO:0000313" key="2">
    <source>
        <dbReference type="EMBL" id="PZN71847.1"/>
    </source>
</evidence>
<feature type="transmembrane region" description="Helical" evidence="1">
    <location>
        <begin position="7"/>
        <end position="28"/>
    </location>
</feature>